<keyword evidence="6" id="KW-0539">Nucleus</keyword>
<dbReference type="InterPro" id="IPR036236">
    <property type="entry name" value="Znf_C2H2_sf"/>
</dbReference>
<dbReference type="Gene3D" id="3.30.160.60">
    <property type="entry name" value="Classic Zinc Finger"/>
    <property type="match status" value="10"/>
</dbReference>
<evidence type="ECO:0000313" key="9">
    <source>
        <dbReference type="EMBL" id="PNF22785.1"/>
    </source>
</evidence>
<feature type="domain" description="C2H2-type" evidence="8">
    <location>
        <begin position="522"/>
        <end position="549"/>
    </location>
</feature>
<feature type="domain" description="C2H2-type" evidence="8">
    <location>
        <begin position="465"/>
        <end position="493"/>
    </location>
</feature>
<feature type="domain" description="C2H2-type" evidence="8">
    <location>
        <begin position="283"/>
        <end position="310"/>
    </location>
</feature>
<feature type="domain" description="C2H2-type" evidence="8">
    <location>
        <begin position="310"/>
        <end position="337"/>
    </location>
</feature>
<evidence type="ECO:0000313" key="10">
    <source>
        <dbReference type="Proteomes" id="UP000235965"/>
    </source>
</evidence>
<dbReference type="PROSITE" id="PS50157">
    <property type="entry name" value="ZINC_FINGER_C2H2_2"/>
    <property type="match status" value="11"/>
</dbReference>
<keyword evidence="5" id="KW-0862">Zinc</keyword>
<evidence type="ECO:0000259" key="8">
    <source>
        <dbReference type="PROSITE" id="PS50157"/>
    </source>
</evidence>
<evidence type="ECO:0000256" key="3">
    <source>
        <dbReference type="ARBA" id="ARBA00022737"/>
    </source>
</evidence>
<evidence type="ECO:0000256" key="6">
    <source>
        <dbReference type="ARBA" id="ARBA00023242"/>
    </source>
</evidence>
<feature type="domain" description="C2H2-type" evidence="8">
    <location>
        <begin position="172"/>
        <end position="199"/>
    </location>
</feature>
<feature type="domain" description="C2H2-type" evidence="8">
    <location>
        <begin position="146"/>
        <end position="173"/>
    </location>
</feature>
<keyword evidence="4 7" id="KW-0863">Zinc-finger</keyword>
<proteinExistence type="predicted"/>
<dbReference type="Proteomes" id="UP000235965">
    <property type="component" value="Unassembled WGS sequence"/>
</dbReference>
<name>A0A2J7Q2H2_9NEOP</name>
<dbReference type="FunFam" id="3.30.160.60:FF:000446">
    <property type="entry name" value="Zinc finger protein"/>
    <property type="match status" value="1"/>
</dbReference>
<keyword evidence="3" id="KW-0677">Repeat</keyword>
<dbReference type="GO" id="GO:0005634">
    <property type="term" value="C:nucleus"/>
    <property type="evidence" value="ECO:0007669"/>
    <property type="project" value="UniProtKB-SubCell"/>
</dbReference>
<feature type="domain" description="C2H2-type" evidence="8">
    <location>
        <begin position="437"/>
        <end position="464"/>
    </location>
</feature>
<keyword evidence="10" id="KW-1185">Reference proteome</keyword>
<dbReference type="SMART" id="SM00355">
    <property type="entry name" value="ZnF_C2H2"/>
    <property type="match status" value="14"/>
</dbReference>
<evidence type="ECO:0000256" key="2">
    <source>
        <dbReference type="ARBA" id="ARBA00022723"/>
    </source>
</evidence>
<dbReference type="Pfam" id="PF00096">
    <property type="entry name" value="zf-C2H2"/>
    <property type="match status" value="8"/>
</dbReference>
<dbReference type="PANTHER" id="PTHR24376:SF216">
    <property type="entry name" value="ZINC FINGER PROTEIN 420-LIKE"/>
    <property type="match status" value="1"/>
</dbReference>
<dbReference type="OrthoDB" id="6077919at2759"/>
<accession>A0A2J7Q2H2</accession>
<evidence type="ECO:0000256" key="5">
    <source>
        <dbReference type="ARBA" id="ARBA00022833"/>
    </source>
</evidence>
<dbReference type="PROSITE" id="PS00028">
    <property type="entry name" value="ZINC_FINGER_C2H2_1"/>
    <property type="match status" value="11"/>
</dbReference>
<organism evidence="9 10">
    <name type="scientific">Cryptotermes secundus</name>
    <dbReference type="NCBI Taxonomy" id="105785"/>
    <lineage>
        <taxon>Eukaryota</taxon>
        <taxon>Metazoa</taxon>
        <taxon>Ecdysozoa</taxon>
        <taxon>Arthropoda</taxon>
        <taxon>Hexapoda</taxon>
        <taxon>Insecta</taxon>
        <taxon>Pterygota</taxon>
        <taxon>Neoptera</taxon>
        <taxon>Polyneoptera</taxon>
        <taxon>Dictyoptera</taxon>
        <taxon>Blattodea</taxon>
        <taxon>Blattoidea</taxon>
        <taxon>Termitoidae</taxon>
        <taxon>Kalotermitidae</taxon>
        <taxon>Cryptotermitinae</taxon>
        <taxon>Cryptotermes</taxon>
    </lineage>
</organism>
<dbReference type="GO" id="GO:0000978">
    <property type="term" value="F:RNA polymerase II cis-regulatory region sequence-specific DNA binding"/>
    <property type="evidence" value="ECO:0007669"/>
    <property type="project" value="TreeGrafter"/>
</dbReference>
<dbReference type="GO" id="GO:0008270">
    <property type="term" value="F:zinc ion binding"/>
    <property type="evidence" value="ECO:0007669"/>
    <property type="project" value="UniProtKB-KW"/>
</dbReference>
<reference evidence="9 10" key="1">
    <citation type="submission" date="2017-12" db="EMBL/GenBank/DDBJ databases">
        <title>Hemimetabolous genomes reveal molecular basis of termite eusociality.</title>
        <authorList>
            <person name="Harrison M.C."/>
            <person name="Jongepier E."/>
            <person name="Robertson H.M."/>
            <person name="Arning N."/>
            <person name="Bitard-Feildel T."/>
            <person name="Chao H."/>
            <person name="Childers C.P."/>
            <person name="Dinh H."/>
            <person name="Doddapaneni H."/>
            <person name="Dugan S."/>
            <person name="Gowin J."/>
            <person name="Greiner C."/>
            <person name="Han Y."/>
            <person name="Hu H."/>
            <person name="Hughes D.S.T."/>
            <person name="Huylmans A.-K."/>
            <person name="Kemena C."/>
            <person name="Kremer L.P.M."/>
            <person name="Lee S.L."/>
            <person name="Lopez-Ezquerra A."/>
            <person name="Mallet L."/>
            <person name="Monroy-Kuhn J.M."/>
            <person name="Moser A."/>
            <person name="Murali S.C."/>
            <person name="Muzny D.M."/>
            <person name="Otani S."/>
            <person name="Piulachs M.-D."/>
            <person name="Poelchau M."/>
            <person name="Qu J."/>
            <person name="Schaub F."/>
            <person name="Wada-Katsumata A."/>
            <person name="Worley K.C."/>
            <person name="Xie Q."/>
            <person name="Ylla G."/>
            <person name="Poulsen M."/>
            <person name="Gibbs R.A."/>
            <person name="Schal C."/>
            <person name="Richards S."/>
            <person name="Belles X."/>
            <person name="Korb J."/>
            <person name="Bornberg-Bauer E."/>
        </authorList>
    </citation>
    <scope>NUCLEOTIDE SEQUENCE [LARGE SCALE GENOMIC DNA]</scope>
    <source>
        <tissue evidence="9">Whole body</tissue>
    </source>
</reference>
<dbReference type="EMBL" id="NEVH01019370">
    <property type="protein sequence ID" value="PNF22785.1"/>
    <property type="molecule type" value="Genomic_DNA"/>
</dbReference>
<sequence>MVCKNEDLVSEVEEQLASEVEEPLETEDEVQLVSEVEEHLVTEDEVQLVTEFEDQLVSEAEGPFEVPSEDLHRVTPMCENNFLEGTEMTLNAGDDLSVNPEEFPISATDDGTTLQGSFPQGESECVADNSGMCDIMKGQRVQKYKYVCGECEEIFTKKVALNAHRLSHAPVSECEFCSKKFTSTSQLDDHRRIHTKELPFMCEVCGKCFRNMTRLRHHEFVHKPPSYTCPVCNNKFRSRMYLRQHKRVHSADTKLICELCGKMLYTVSSLQIHLRIHTGEKPFQCDVCGKCFISAGRLKHHGFNHSDSKFQCDTCGKEFIFKKTLIQHQECHVKLKECRCPICLREFSNLQNTKRHRKISCKKPVCIVCGETFLTDEMVEEHRTKEHTEDEVAFAAKGYSRQKYFKSCPVCAKSIYSVRDMLKHMKEHHSDYDYKPFACELCTKTFSTASALRTHRIWHSEHRSFPCVTCGKRFKTKYTLKWHDLSVHKNEHPFHCPFCDRQFKRLSDLIVHKRKHTGERPFPCPICMQKFFTKSDMLKHAMKHSQSSVNVAWKEVVEGTVPISEIVFPSQDLSCDVNVVECVD</sequence>
<evidence type="ECO:0000256" key="1">
    <source>
        <dbReference type="ARBA" id="ARBA00004123"/>
    </source>
</evidence>
<feature type="domain" description="C2H2-type" evidence="8">
    <location>
        <begin position="255"/>
        <end position="282"/>
    </location>
</feature>
<keyword evidence="2" id="KW-0479">Metal-binding</keyword>
<dbReference type="SUPFAM" id="SSF57667">
    <property type="entry name" value="beta-beta-alpha zinc fingers"/>
    <property type="match status" value="7"/>
</dbReference>
<evidence type="ECO:0000256" key="4">
    <source>
        <dbReference type="ARBA" id="ARBA00022771"/>
    </source>
</evidence>
<comment type="subcellular location">
    <subcellularLocation>
        <location evidence="1">Nucleus</location>
    </subcellularLocation>
</comment>
<dbReference type="AlphaFoldDB" id="A0A2J7Q2H2"/>
<dbReference type="FunFam" id="3.30.160.60:FF:000624">
    <property type="entry name" value="zinc finger protein 697"/>
    <property type="match status" value="1"/>
</dbReference>
<dbReference type="GO" id="GO:0001228">
    <property type="term" value="F:DNA-binding transcription activator activity, RNA polymerase II-specific"/>
    <property type="evidence" value="ECO:0007669"/>
    <property type="project" value="TreeGrafter"/>
</dbReference>
<feature type="domain" description="C2H2-type" evidence="8">
    <location>
        <begin position="200"/>
        <end position="222"/>
    </location>
</feature>
<dbReference type="InterPro" id="IPR013087">
    <property type="entry name" value="Znf_C2H2_type"/>
</dbReference>
<protein>
    <recommendedName>
        <fullName evidence="8">C2H2-type domain-containing protein</fullName>
    </recommendedName>
</protein>
<gene>
    <name evidence="9" type="ORF">B7P43_G02525</name>
</gene>
<evidence type="ECO:0000256" key="7">
    <source>
        <dbReference type="PROSITE-ProRule" id="PRU00042"/>
    </source>
</evidence>
<comment type="caution">
    <text evidence="9">The sequence shown here is derived from an EMBL/GenBank/DDBJ whole genome shotgun (WGS) entry which is preliminary data.</text>
</comment>
<feature type="domain" description="C2H2-type" evidence="8">
    <location>
        <begin position="494"/>
        <end position="521"/>
    </location>
</feature>
<feature type="domain" description="C2H2-type" evidence="8">
    <location>
        <begin position="227"/>
        <end position="254"/>
    </location>
</feature>
<dbReference type="PANTHER" id="PTHR24376">
    <property type="entry name" value="ZINC FINGER PROTEIN"/>
    <property type="match status" value="1"/>
</dbReference>